<evidence type="ECO:0000313" key="2">
    <source>
        <dbReference type="Proteomes" id="UP001153334"/>
    </source>
</evidence>
<name>A0ACC2IKX5_9PEZI</name>
<comment type="caution">
    <text evidence="1">The sequence shown here is derived from an EMBL/GenBank/DDBJ whole genome shotgun (WGS) entry which is preliminary data.</text>
</comment>
<dbReference type="Proteomes" id="UP001153334">
    <property type="component" value="Unassembled WGS sequence"/>
</dbReference>
<evidence type="ECO:0000313" key="1">
    <source>
        <dbReference type="EMBL" id="KAJ8115846.1"/>
    </source>
</evidence>
<organism evidence="1 2">
    <name type="scientific">Nemania bipapillata</name>
    <dbReference type="NCBI Taxonomy" id="110536"/>
    <lineage>
        <taxon>Eukaryota</taxon>
        <taxon>Fungi</taxon>
        <taxon>Dikarya</taxon>
        <taxon>Ascomycota</taxon>
        <taxon>Pezizomycotina</taxon>
        <taxon>Sordariomycetes</taxon>
        <taxon>Xylariomycetidae</taxon>
        <taxon>Xylariales</taxon>
        <taxon>Xylariaceae</taxon>
        <taxon>Nemania</taxon>
    </lineage>
</organism>
<sequence length="334" mass="36569">MGKNLIVDTDLFSDVDDAGALLLAATSPDVHLLAVNVNYPSTFSALAASAILAHYGHPEVPIGIRRPLTNATFFDTRAYELGEYASKVAYHWSGGTLPWDHAEDAWDPVALYRKVLAEAEDGSVTIASIGFLENDKLSGLLNSTADSHSDLSGRELVKRKVSELVIMGGGYPSGYGYNFWGSDPSCAAHVVNTWEGRMVFLGGEVGKEVKSGRRLMAEAPETDPVRMAYIYYSYFTPRSSWDPLTVLYAIHGLGDLFTFGNEFGYNHVEDNGANAWVWDQKVRNQFFLRLKSDNETAAAELDRLFLQGAMSVVKQPVTGSSHEVPGAPVHLELK</sequence>
<protein>
    <submittedName>
        <fullName evidence="1">Uncharacterized protein</fullName>
    </submittedName>
</protein>
<dbReference type="EMBL" id="JAPESX010001256">
    <property type="protein sequence ID" value="KAJ8115846.1"/>
    <property type="molecule type" value="Genomic_DNA"/>
</dbReference>
<reference evidence="1" key="1">
    <citation type="submission" date="2022-11" db="EMBL/GenBank/DDBJ databases">
        <title>Genome Sequence of Nemania bipapillata.</title>
        <authorList>
            <person name="Buettner E."/>
        </authorList>
    </citation>
    <scope>NUCLEOTIDE SEQUENCE</scope>
    <source>
        <strain evidence="1">CP14</strain>
    </source>
</reference>
<gene>
    <name evidence="1" type="ORF">ONZ43_g4573</name>
</gene>
<keyword evidence="2" id="KW-1185">Reference proteome</keyword>
<accession>A0ACC2IKX5</accession>
<proteinExistence type="predicted"/>